<dbReference type="RefSeq" id="WP_004709418.1">
    <property type="nucleotide sequence ID" value="NZ_CP023964.1"/>
</dbReference>
<dbReference type="AlphaFoldDB" id="A0A380PVF8"/>
<comment type="similarity">
    <text evidence="1">Belongs to the glycosyltransferase 2 family. WaaE/KdtX subfamily.</text>
</comment>
<dbReference type="PANTHER" id="PTHR43630">
    <property type="entry name" value="POLY-BETA-1,6-N-ACETYL-D-GLUCOSAMINE SYNTHASE"/>
    <property type="match status" value="1"/>
</dbReference>
<proteinExistence type="inferred from homology"/>
<gene>
    <name evidence="3" type="primary">wbcG</name>
    <name evidence="3" type="ORF">NCTC11470_02602</name>
</gene>
<dbReference type="EC" id="2.4.1.-" evidence="3"/>
<evidence type="ECO:0000259" key="2">
    <source>
        <dbReference type="Pfam" id="PF00535"/>
    </source>
</evidence>
<dbReference type="Pfam" id="PF00535">
    <property type="entry name" value="Glycos_transf_2"/>
    <property type="match status" value="1"/>
</dbReference>
<dbReference type="InterPro" id="IPR001173">
    <property type="entry name" value="Glyco_trans_2-like"/>
</dbReference>
<sequence>MSDINYFNSNYLIRLKDFILNSIAESDKINLLNNWLDKVSFILEIDPRLNCFVVMDNTFHDIYLDKILNDILVLFERIYQVSLPTISAVIIVKDEERCIYRCIESILDYVDEIVIVDTGSTDSTMDIINSIVSDKIKTYSTPWENDFSHARNFAKRKAKKDWLMFIDADEYLDGKGDYNEVKEILLILQFLSIKNEMVICPFISNHNGYNVTTVRRFFLNNTDINYFGLVHEEPRINNTKPYYISVNITFIHDGYMHEIVKNKRKTDRNLSLLSKMMLLEPNNLRWKYFYYRDGIEVIDLLNAEVGIKSSLILNEQYDFSKSNIREDEFTFALLDLLAKNNLRQSKFDDVDIITDIMNCFLPENSNSYYYKCLINIVELKSKYKELLDKTILYRERNIDPQY</sequence>
<dbReference type="GeneID" id="57905348"/>
<dbReference type="PANTHER" id="PTHR43630:SF2">
    <property type="entry name" value="GLYCOSYLTRANSFERASE"/>
    <property type="match status" value="1"/>
</dbReference>
<dbReference type="Proteomes" id="UP000254835">
    <property type="component" value="Unassembled WGS sequence"/>
</dbReference>
<reference evidence="3 4" key="1">
    <citation type="submission" date="2018-06" db="EMBL/GenBank/DDBJ databases">
        <authorList>
            <consortium name="Pathogen Informatics"/>
            <person name="Doyle S."/>
        </authorList>
    </citation>
    <scope>NUCLEOTIDE SEQUENCE [LARGE SCALE GENOMIC DNA]</scope>
    <source>
        <strain evidence="3 4">NCTC11470</strain>
    </source>
</reference>
<dbReference type="Gene3D" id="3.90.550.10">
    <property type="entry name" value="Spore Coat Polysaccharide Biosynthesis Protein SpsA, Chain A"/>
    <property type="match status" value="1"/>
</dbReference>
<evidence type="ECO:0000256" key="1">
    <source>
        <dbReference type="ARBA" id="ARBA00038494"/>
    </source>
</evidence>
<keyword evidence="3" id="KW-0808">Transferase</keyword>
<feature type="domain" description="Glycosyltransferase 2-like" evidence="2">
    <location>
        <begin position="87"/>
        <end position="173"/>
    </location>
</feature>
<protein>
    <submittedName>
        <fullName evidence="3">Putative glycosyltransferase</fullName>
        <ecNumber evidence="3">2.4.-.-</ecNumber>
        <ecNumber evidence="3">2.4.1.-</ecNumber>
    </submittedName>
</protein>
<dbReference type="OrthoDB" id="9815923at2"/>
<accession>A0A380PVF8</accession>
<keyword evidence="3" id="KW-0328">Glycosyltransferase</keyword>
<dbReference type="GO" id="GO:0016757">
    <property type="term" value="F:glycosyltransferase activity"/>
    <property type="evidence" value="ECO:0007669"/>
    <property type="project" value="UniProtKB-KW"/>
</dbReference>
<evidence type="ECO:0000313" key="4">
    <source>
        <dbReference type="Proteomes" id="UP000254835"/>
    </source>
</evidence>
<dbReference type="EC" id="2.4.-.-" evidence="3"/>
<evidence type="ECO:0000313" key="3">
    <source>
        <dbReference type="EMBL" id="SUP77531.1"/>
    </source>
</evidence>
<dbReference type="InterPro" id="IPR029044">
    <property type="entry name" value="Nucleotide-diphossugar_trans"/>
</dbReference>
<name>A0A380PVF8_YERFR</name>
<dbReference type="CDD" id="cd02511">
    <property type="entry name" value="Beta4Glucosyltransferase"/>
    <property type="match status" value="1"/>
</dbReference>
<organism evidence="3 4">
    <name type="scientific">Yersinia frederiksenii</name>
    <dbReference type="NCBI Taxonomy" id="29484"/>
    <lineage>
        <taxon>Bacteria</taxon>
        <taxon>Pseudomonadati</taxon>
        <taxon>Pseudomonadota</taxon>
        <taxon>Gammaproteobacteria</taxon>
        <taxon>Enterobacterales</taxon>
        <taxon>Yersiniaceae</taxon>
        <taxon>Yersinia</taxon>
    </lineage>
</organism>
<dbReference type="EMBL" id="UHJA01000001">
    <property type="protein sequence ID" value="SUP77531.1"/>
    <property type="molecule type" value="Genomic_DNA"/>
</dbReference>
<dbReference type="SUPFAM" id="SSF53448">
    <property type="entry name" value="Nucleotide-diphospho-sugar transferases"/>
    <property type="match status" value="1"/>
</dbReference>